<dbReference type="FunFam" id="1.20.1740.10:FF:000004">
    <property type="entry name" value="Sodium:alanine symporter family protein"/>
    <property type="match status" value="1"/>
</dbReference>
<keyword evidence="8 9" id="KW-0472">Membrane</keyword>
<dbReference type="RefSeq" id="WP_106060943.1">
    <property type="nucleotide sequence ID" value="NZ_PVXQ01000046.1"/>
</dbReference>
<evidence type="ECO:0000256" key="5">
    <source>
        <dbReference type="ARBA" id="ARBA00022692"/>
    </source>
</evidence>
<keyword evidence="6 9" id="KW-0769">Symport</keyword>
<comment type="caution">
    <text evidence="10">The sequence shown here is derived from an EMBL/GenBank/DDBJ whole genome shotgun (WGS) entry which is preliminary data.</text>
</comment>
<organism evidence="10 11">
    <name type="scientific">Clostridium vincentii</name>
    <dbReference type="NCBI Taxonomy" id="52704"/>
    <lineage>
        <taxon>Bacteria</taxon>
        <taxon>Bacillati</taxon>
        <taxon>Bacillota</taxon>
        <taxon>Clostridia</taxon>
        <taxon>Eubacteriales</taxon>
        <taxon>Clostridiaceae</taxon>
        <taxon>Clostridium</taxon>
    </lineage>
</organism>
<protein>
    <submittedName>
        <fullName evidence="10">Amino-acid carrier protein AlsT</fullName>
    </submittedName>
</protein>
<sequence>MESFTNIVNQIDGWIWGIPLIVLLFGTHVFLTYRLKFIQRYIFKAIKLSITKDEYGHHEGDVSQFSALTTALAGTMGTGNIIGVATAIGIGGPGAVFWVWLTGLFGIATKYSEALLSVKYRVKTKDGTMAGGPMYVLEHGLKSKWGGVAFALFTSIAAFGIGCMVQANSVSAMVYETFNVPTWITGIVIAVLVAIVILGGIKKIAKVCEILVPFMAIFYFIGLLILLVLGYKTVGSTIALIFRDAFSPQAATGGFAGAGVMMAMRFGISRGLFSNESGLGSAPIVAAAAQTRNPVKQALVSATGTFWDTVVVAALTGIAIVNSGFWQKGLEGAALTKAAFSAIPVVGPIMLTIGLITLVFSTILGWSYYGEKAIEYLFGKKAIVPYRIFWVIFIYIGSVFSISLVWGLADIFNALMVIPNLVALLILSPVIVSETKKYLWNDNIEAVDSEPIRVIDENGKIINEKEKNLPME</sequence>
<evidence type="ECO:0000256" key="9">
    <source>
        <dbReference type="RuleBase" id="RU363064"/>
    </source>
</evidence>
<evidence type="ECO:0000256" key="3">
    <source>
        <dbReference type="ARBA" id="ARBA00022448"/>
    </source>
</evidence>
<evidence type="ECO:0000313" key="10">
    <source>
        <dbReference type="EMBL" id="PRR80367.1"/>
    </source>
</evidence>
<keyword evidence="11" id="KW-1185">Reference proteome</keyword>
<feature type="transmembrane region" description="Helical" evidence="9">
    <location>
        <begin position="306"/>
        <end position="325"/>
    </location>
</feature>
<keyword evidence="3 9" id="KW-0813">Transport</keyword>
<evidence type="ECO:0000256" key="4">
    <source>
        <dbReference type="ARBA" id="ARBA00022475"/>
    </source>
</evidence>
<dbReference type="OrthoDB" id="9804874at2"/>
<feature type="transmembrane region" description="Helical" evidence="9">
    <location>
        <begin position="250"/>
        <end position="268"/>
    </location>
</feature>
<accession>A0A2T0B995</accession>
<evidence type="ECO:0000256" key="6">
    <source>
        <dbReference type="ARBA" id="ARBA00022847"/>
    </source>
</evidence>
<dbReference type="NCBIfam" id="TIGR00835">
    <property type="entry name" value="agcS"/>
    <property type="match status" value="1"/>
</dbReference>
<feature type="transmembrane region" description="Helical" evidence="9">
    <location>
        <begin position="345"/>
        <end position="368"/>
    </location>
</feature>
<feature type="transmembrane region" description="Helical" evidence="9">
    <location>
        <begin position="180"/>
        <end position="198"/>
    </location>
</feature>
<dbReference type="GO" id="GO:0005886">
    <property type="term" value="C:plasma membrane"/>
    <property type="evidence" value="ECO:0007669"/>
    <property type="project" value="UniProtKB-SubCell"/>
</dbReference>
<dbReference type="AlphaFoldDB" id="A0A2T0B995"/>
<keyword evidence="7 9" id="KW-1133">Transmembrane helix</keyword>
<dbReference type="Gene3D" id="1.20.1740.10">
    <property type="entry name" value="Amino acid/polyamine transporter I"/>
    <property type="match status" value="1"/>
</dbReference>
<evidence type="ECO:0000256" key="2">
    <source>
        <dbReference type="ARBA" id="ARBA00009261"/>
    </source>
</evidence>
<dbReference type="InterPro" id="IPR001463">
    <property type="entry name" value="Na/Ala_symport"/>
</dbReference>
<evidence type="ECO:0000256" key="1">
    <source>
        <dbReference type="ARBA" id="ARBA00004651"/>
    </source>
</evidence>
<feature type="transmembrane region" description="Helical" evidence="9">
    <location>
        <begin position="414"/>
        <end position="432"/>
    </location>
</feature>
<dbReference type="PANTHER" id="PTHR30330">
    <property type="entry name" value="AGSS FAMILY TRANSPORTER, SODIUM-ALANINE"/>
    <property type="match status" value="1"/>
</dbReference>
<name>A0A2T0B995_9CLOT</name>
<dbReference type="EMBL" id="PVXQ01000046">
    <property type="protein sequence ID" value="PRR80367.1"/>
    <property type="molecule type" value="Genomic_DNA"/>
</dbReference>
<dbReference type="Pfam" id="PF01235">
    <property type="entry name" value="Na_Ala_symp"/>
    <property type="match status" value="1"/>
</dbReference>
<keyword evidence="5 9" id="KW-0812">Transmembrane</keyword>
<feature type="transmembrane region" description="Helical" evidence="9">
    <location>
        <begin position="14"/>
        <end position="33"/>
    </location>
</feature>
<gene>
    <name evidence="10" type="primary">alsT_2</name>
    <name evidence="10" type="ORF">CLVI_30540</name>
</gene>
<feature type="transmembrane region" description="Helical" evidence="9">
    <location>
        <begin position="210"/>
        <end position="230"/>
    </location>
</feature>
<dbReference type="PRINTS" id="PR00175">
    <property type="entry name" value="NAALASMPORT"/>
</dbReference>
<dbReference type="Proteomes" id="UP000239471">
    <property type="component" value="Unassembled WGS sequence"/>
</dbReference>
<reference evidence="10 11" key="1">
    <citation type="submission" date="2018-03" db="EMBL/GenBank/DDBJ databases">
        <title>Genome sequence of Clostridium vincentii DSM 10228.</title>
        <authorList>
            <person name="Poehlein A."/>
            <person name="Daniel R."/>
        </authorList>
    </citation>
    <scope>NUCLEOTIDE SEQUENCE [LARGE SCALE GENOMIC DNA]</scope>
    <source>
        <strain evidence="10 11">DSM 10228</strain>
    </source>
</reference>
<evidence type="ECO:0000256" key="8">
    <source>
        <dbReference type="ARBA" id="ARBA00023136"/>
    </source>
</evidence>
<dbReference type="PANTHER" id="PTHR30330:SF3">
    <property type="entry name" value="TRANSCRIPTIONAL REGULATOR, LRP FAMILY"/>
    <property type="match status" value="1"/>
</dbReference>
<feature type="transmembrane region" description="Helical" evidence="9">
    <location>
        <begin position="388"/>
        <end position="408"/>
    </location>
</feature>
<proteinExistence type="inferred from homology"/>
<evidence type="ECO:0000313" key="11">
    <source>
        <dbReference type="Proteomes" id="UP000239471"/>
    </source>
</evidence>
<comment type="similarity">
    <text evidence="2 9">Belongs to the alanine or glycine:cation symporter (AGCS) (TC 2.A.25) family.</text>
</comment>
<feature type="transmembrane region" description="Helical" evidence="9">
    <location>
        <begin position="148"/>
        <end position="168"/>
    </location>
</feature>
<dbReference type="GO" id="GO:0005283">
    <property type="term" value="F:amino acid:sodium symporter activity"/>
    <property type="evidence" value="ECO:0007669"/>
    <property type="project" value="InterPro"/>
</dbReference>
<keyword evidence="4 9" id="KW-1003">Cell membrane</keyword>
<comment type="subcellular location">
    <subcellularLocation>
        <location evidence="1 9">Cell membrane</location>
        <topology evidence="1 9">Multi-pass membrane protein</topology>
    </subcellularLocation>
</comment>
<evidence type="ECO:0000256" key="7">
    <source>
        <dbReference type="ARBA" id="ARBA00022989"/>
    </source>
</evidence>